<feature type="region of interest" description="Disordered" evidence="4">
    <location>
        <begin position="1"/>
        <end position="87"/>
    </location>
</feature>
<dbReference type="ExpressionAtlas" id="A0A317Y8G7">
    <property type="expression patterns" value="baseline and differential"/>
</dbReference>
<evidence type="ECO:0000259" key="5">
    <source>
        <dbReference type="PROSITE" id="PS51634"/>
    </source>
</evidence>
<organism evidence="6">
    <name type="scientific">Zea mays</name>
    <name type="common">Maize</name>
    <dbReference type="NCBI Taxonomy" id="4577"/>
    <lineage>
        <taxon>Eukaryota</taxon>
        <taxon>Viridiplantae</taxon>
        <taxon>Streptophyta</taxon>
        <taxon>Embryophyta</taxon>
        <taxon>Tracheophyta</taxon>
        <taxon>Spermatophyta</taxon>
        <taxon>Magnoliopsida</taxon>
        <taxon>Liliopsida</taxon>
        <taxon>Poales</taxon>
        <taxon>Poaceae</taxon>
        <taxon>PACMAD clade</taxon>
        <taxon>Panicoideae</taxon>
        <taxon>Andropogonodae</taxon>
        <taxon>Andropogoneae</taxon>
        <taxon>Tripsacinae</taxon>
        <taxon>Zea</taxon>
    </lineage>
</organism>
<proteinExistence type="inferred from homology"/>
<comment type="similarity">
    <text evidence="2">Belongs to the lin-54 family.</text>
</comment>
<dbReference type="InterPro" id="IPR044522">
    <property type="entry name" value="TSO1-like"/>
</dbReference>
<dbReference type="Pfam" id="PF03638">
    <property type="entry name" value="TCR"/>
    <property type="match status" value="2"/>
</dbReference>
<dbReference type="GO" id="GO:0003700">
    <property type="term" value="F:DNA-binding transcription factor activity"/>
    <property type="evidence" value="ECO:0007669"/>
    <property type="project" value="InterPro"/>
</dbReference>
<dbReference type="InterPro" id="IPR005172">
    <property type="entry name" value="CRC"/>
</dbReference>
<evidence type="ECO:0000313" key="6">
    <source>
        <dbReference type="EMBL" id="PWZ54958.1"/>
    </source>
</evidence>
<evidence type="ECO:0000256" key="2">
    <source>
        <dbReference type="ARBA" id="ARBA00007267"/>
    </source>
</evidence>
<feature type="compositionally biased region" description="Low complexity" evidence="4">
    <location>
        <begin position="44"/>
        <end position="55"/>
    </location>
</feature>
<dbReference type="PANTHER" id="PTHR46159">
    <property type="entry name" value="PROTEIN TESMIN/TSO1-LIKE CXC 2"/>
    <property type="match status" value="1"/>
</dbReference>
<comment type="subcellular location">
    <subcellularLocation>
        <location evidence="1">Nucleus</location>
    </subcellularLocation>
</comment>
<evidence type="ECO:0000256" key="4">
    <source>
        <dbReference type="SAM" id="MobiDB-lite"/>
    </source>
</evidence>
<dbReference type="AlphaFoldDB" id="A0A317Y8G7"/>
<dbReference type="PANTHER" id="PTHR46159:SF6">
    <property type="entry name" value="OS12G0605300 PROTEIN"/>
    <property type="match status" value="1"/>
</dbReference>
<accession>A0A317Y8G7</accession>
<dbReference type="PROSITE" id="PS51634">
    <property type="entry name" value="CRC"/>
    <property type="match status" value="1"/>
</dbReference>
<dbReference type="GO" id="GO:0005634">
    <property type="term" value="C:nucleus"/>
    <property type="evidence" value="ECO:0007669"/>
    <property type="project" value="UniProtKB-SubCell"/>
</dbReference>
<protein>
    <submittedName>
        <fullName evidence="6">Protein tesmin/TSO1-like CXC 2</fullName>
    </submittedName>
</protein>
<reference evidence="6" key="1">
    <citation type="journal article" date="2018" name="Nat. Genet.">
        <title>Extensive intraspecific gene order and gene structural variations between Mo17 and other maize genomes.</title>
        <authorList>
            <person name="Sun S."/>
            <person name="Zhou Y."/>
            <person name="Chen J."/>
            <person name="Shi J."/>
            <person name="Zhao H."/>
            <person name="Zhao H."/>
            <person name="Song W."/>
            <person name="Zhang M."/>
            <person name="Cui Y."/>
            <person name="Dong X."/>
            <person name="Liu H."/>
            <person name="Ma X."/>
            <person name="Jiao Y."/>
            <person name="Wang B."/>
            <person name="Wei X."/>
            <person name="Stein J.C."/>
            <person name="Glaubitz J.C."/>
            <person name="Lu F."/>
            <person name="Yu G."/>
            <person name="Liang C."/>
            <person name="Fengler K."/>
            <person name="Li B."/>
            <person name="Rafalski A."/>
            <person name="Schnable P.S."/>
            <person name="Ware D.H."/>
            <person name="Buckler E.S."/>
            <person name="Lai J."/>
        </authorList>
    </citation>
    <scope>NUCLEOTIDE SEQUENCE [LARGE SCALE GENOMIC DNA]</scope>
    <source>
        <tissue evidence="6">Seedling</tissue>
    </source>
</reference>
<gene>
    <name evidence="6" type="primary">TCX2_1</name>
    <name evidence="6" type="ORF">Zm00014a_044302</name>
</gene>
<keyword evidence="3" id="KW-0539">Nucleus</keyword>
<dbReference type="EMBL" id="NCVQ01000001">
    <property type="protein sequence ID" value="PWZ54958.1"/>
    <property type="molecule type" value="Genomic_DNA"/>
</dbReference>
<evidence type="ECO:0000256" key="1">
    <source>
        <dbReference type="ARBA" id="ARBA00004123"/>
    </source>
</evidence>
<sequence length="558" mass="60953">MEAEVGPPNPPRPEPAGSEPDDARLSPPPPAPAPPPPPPPPPAAEAAAAPTASAAFSLQAPAPAPAEANGSSDRKRRRKAEDGDGCKTCSCKKSRCLKLYCVCFASGLHCTESCGCEPCHNKPQLQGTLRMATVLPLKPVQTFEAGQDIVEQVIRSPMDLIRRKCTCKKSGCLKKYCDCYQGGAGCSINCKCDDCRNPFGRKAFLGTTRYCCQELCTNRTCHPMLLPKLTRAEAKLDYGAILTKVTANPIELIVALFAICTAWSWLFLSARLVQDQATVARGDGADVAKEGARGQVVHGRFSGLCSTMWWEGSVMALHQGRGKSSTAMQMLFRLGTVWSWDQLRRAWARSLTGALCGNALAQESCTVGVILDGKSSLTAPILHERNGTEVDSSDEEDDFYMNRQLSPIPPSPVSRESSFQQETLVGVEVQTMNGHLYPKPLTQVRPEPSSWQLSRRPIEEPRGEIWRFSRRPSEDGTSDAMEVHAVAPRESKKAAEVRGDRFGIPRCIEVMSAMAELSPVEKSLAPDVFLDASNREIFLSLSVDIRPIWLRRKMKSLV</sequence>
<comment type="caution">
    <text evidence="6">The sequence shown here is derived from an EMBL/GenBank/DDBJ whole genome shotgun (WGS) entry which is preliminary data.</text>
</comment>
<dbReference type="Proteomes" id="UP000251960">
    <property type="component" value="Chromosome 1"/>
</dbReference>
<feature type="domain" description="CRC" evidence="5">
    <location>
        <begin position="85"/>
        <end position="200"/>
    </location>
</feature>
<evidence type="ECO:0000256" key="3">
    <source>
        <dbReference type="ARBA" id="ARBA00023242"/>
    </source>
</evidence>
<feature type="compositionally biased region" description="Pro residues" evidence="4">
    <location>
        <begin position="26"/>
        <end position="43"/>
    </location>
</feature>
<dbReference type="InterPro" id="IPR033467">
    <property type="entry name" value="Tesmin/TSO1-like_CXC"/>
</dbReference>
<name>A0A317Y8G7_MAIZE</name>
<dbReference type="SMART" id="SM01114">
    <property type="entry name" value="CXC"/>
    <property type="match status" value="2"/>
</dbReference>